<keyword evidence="1" id="KW-0808">Transferase</keyword>
<organism evidence="2 3">
    <name type="scientific">Parahaliea mediterranea</name>
    <dbReference type="NCBI Taxonomy" id="651086"/>
    <lineage>
        <taxon>Bacteria</taxon>
        <taxon>Pseudomonadati</taxon>
        <taxon>Pseudomonadota</taxon>
        <taxon>Gammaproteobacteria</taxon>
        <taxon>Cellvibrionales</taxon>
        <taxon>Halieaceae</taxon>
        <taxon>Parahaliea</taxon>
    </lineage>
</organism>
<dbReference type="Pfam" id="PF13469">
    <property type="entry name" value="Sulfotransfer_3"/>
    <property type="match status" value="1"/>
</dbReference>
<dbReference type="RefSeq" id="WP_206560884.1">
    <property type="nucleotide sequence ID" value="NZ_JAFKCZ010000008.1"/>
</dbReference>
<evidence type="ECO:0000256" key="1">
    <source>
        <dbReference type="ARBA" id="ARBA00022679"/>
    </source>
</evidence>
<dbReference type="InterPro" id="IPR026634">
    <property type="entry name" value="TPST-like"/>
</dbReference>
<dbReference type="Proteomes" id="UP000664303">
    <property type="component" value="Unassembled WGS sequence"/>
</dbReference>
<accession>A0A939DH68</accession>
<proteinExistence type="predicted"/>
<dbReference type="Gene3D" id="3.40.50.300">
    <property type="entry name" value="P-loop containing nucleotide triphosphate hydrolases"/>
    <property type="match status" value="1"/>
</dbReference>
<comment type="caution">
    <text evidence="2">The sequence shown here is derived from an EMBL/GenBank/DDBJ whole genome shotgun (WGS) entry which is preliminary data.</text>
</comment>
<dbReference type="AlphaFoldDB" id="A0A939DH68"/>
<protein>
    <submittedName>
        <fullName evidence="2">Sulfotransferase</fullName>
    </submittedName>
</protein>
<dbReference type="GO" id="GO:0008476">
    <property type="term" value="F:protein-tyrosine sulfotransferase activity"/>
    <property type="evidence" value="ECO:0007669"/>
    <property type="project" value="InterPro"/>
</dbReference>
<gene>
    <name evidence="2" type="ORF">JYP50_12585</name>
</gene>
<sequence length="300" mass="34686">MSEDVAAPVFILGAQRSGTTMLRLMLNAHGRLCVPHESVFITELYPRLDEFGDLSQRENRCRLIDVIAAHPQVKKGGLVVDIERLKAAEVDSYPALVREIFREYMVGQGKSVWCDKSPSYTEDIDVLCRMFPDARFVHLVRDGRDVAMSQLAISWGSNNLPRIARDWRWQTMVCHKVGAVLPADRFMELRYEDLVLEPEQQLRRICQFLNVPFDPGMLDYHRSADKAVPRESLQWHRNSVSRPNVEKVLAWKTTMRRSDRVIFEQIAGDALASFGYECLREPADIRSRLRNLYFNVIARY</sequence>
<dbReference type="InterPro" id="IPR027417">
    <property type="entry name" value="P-loop_NTPase"/>
</dbReference>
<reference evidence="2" key="1">
    <citation type="submission" date="2021-02" db="EMBL/GenBank/DDBJ databases">
        <title>PHA producing bacteria isolated from coastal sediment in Guangdong, Shenzhen.</title>
        <authorList>
            <person name="Zheng W."/>
            <person name="Yu S."/>
            <person name="Huang Y."/>
        </authorList>
    </citation>
    <scope>NUCLEOTIDE SEQUENCE</scope>
    <source>
        <strain evidence="2">TN14-10</strain>
    </source>
</reference>
<dbReference type="SUPFAM" id="SSF52540">
    <property type="entry name" value="P-loop containing nucleoside triphosphate hydrolases"/>
    <property type="match status" value="1"/>
</dbReference>
<evidence type="ECO:0000313" key="3">
    <source>
        <dbReference type="Proteomes" id="UP000664303"/>
    </source>
</evidence>
<dbReference type="PANTHER" id="PTHR12788:SF10">
    <property type="entry name" value="PROTEIN-TYROSINE SULFOTRANSFERASE"/>
    <property type="match status" value="1"/>
</dbReference>
<keyword evidence="3" id="KW-1185">Reference proteome</keyword>
<dbReference type="PANTHER" id="PTHR12788">
    <property type="entry name" value="PROTEIN-TYROSINE SULFOTRANSFERASE 2"/>
    <property type="match status" value="1"/>
</dbReference>
<name>A0A939DH68_9GAMM</name>
<evidence type="ECO:0000313" key="2">
    <source>
        <dbReference type="EMBL" id="MBN7797437.1"/>
    </source>
</evidence>
<dbReference type="EMBL" id="JAFKCZ010000008">
    <property type="protein sequence ID" value="MBN7797437.1"/>
    <property type="molecule type" value="Genomic_DNA"/>
</dbReference>